<accession>A0A847SPZ8</accession>
<dbReference type="EMBL" id="JABAHZ010000001">
    <property type="protein sequence ID" value="NLR78132.1"/>
    <property type="molecule type" value="Genomic_DNA"/>
</dbReference>
<dbReference type="AlphaFoldDB" id="A0A847SPZ8"/>
<name>A0A847SPZ8_9BACT</name>
<dbReference type="PROSITE" id="PS51257">
    <property type="entry name" value="PROKAR_LIPOPROTEIN"/>
    <property type="match status" value="1"/>
</dbReference>
<dbReference type="Proteomes" id="UP000552864">
    <property type="component" value="Unassembled WGS sequence"/>
</dbReference>
<keyword evidence="2" id="KW-1185">Reference proteome</keyword>
<gene>
    <name evidence="1" type="ORF">HGH91_05825</name>
</gene>
<evidence type="ECO:0000313" key="2">
    <source>
        <dbReference type="Proteomes" id="UP000552864"/>
    </source>
</evidence>
<proteinExistence type="predicted"/>
<reference evidence="1 2" key="1">
    <citation type="submission" date="2020-04" db="EMBL/GenBank/DDBJ databases">
        <authorList>
            <person name="Yin C."/>
        </authorList>
    </citation>
    <scope>NUCLEOTIDE SEQUENCE [LARGE SCALE GENOMIC DNA]</scope>
    <source>
        <strain evidence="1 2">Ak56</strain>
    </source>
</reference>
<dbReference type="Gene3D" id="3.40.390.70">
    <property type="match status" value="1"/>
</dbReference>
<evidence type="ECO:0000313" key="1">
    <source>
        <dbReference type="EMBL" id="NLR78132.1"/>
    </source>
</evidence>
<organism evidence="1 2">
    <name type="scientific">Chitinophaga eiseniae</name>
    <dbReference type="NCBI Taxonomy" id="634771"/>
    <lineage>
        <taxon>Bacteria</taxon>
        <taxon>Pseudomonadati</taxon>
        <taxon>Bacteroidota</taxon>
        <taxon>Chitinophagia</taxon>
        <taxon>Chitinophagales</taxon>
        <taxon>Chitinophagaceae</taxon>
        <taxon>Chitinophaga</taxon>
    </lineage>
</organism>
<sequence length="286" mass="32412">MRHSLVRNIMLVLLPLLWWTISSCQKEKVMADTVPDFYTLPQGNQPYDDSIVAFHKQYGAYILYKFTPRDFGYDYTHYLRATATQANPAYVANTLRFFKSQCLDFYPESFLQKTMPFRILLAAAIDTMWTNRTTYGRSVPGVLASSTMMAVGWADSTLQQQLPGRLKELRGYLHRAYALQNMRSGALKIPADFLKYLPESYFSLGWDMGAQGLVETFNDIDALDKSEATDFAGFVGMITTHTKAELDTTFLSPAYDTKGLVLAKYNAVINFYKDLGVDLQAIGNHN</sequence>
<dbReference type="RefSeq" id="WP_168737481.1">
    <property type="nucleotide sequence ID" value="NZ_JABAHZ010000001.1"/>
</dbReference>
<protein>
    <submittedName>
        <fullName evidence="1">Uncharacterized protein</fullName>
    </submittedName>
</protein>
<comment type="caution">
    <text evidence="1">The sequence shown here is derived from an EMBL/GenBank/DDBJ whole genome shotgun (WGS) entry which is preliminary data.</text>
</comment>